<dbReference type="RefSeq" id="WP_309902435.1">
    <property type="nucleotide sequence ID" value="NZ_JAVDRF010000005.1"/>
</dbReference>
<accession>A0ABU1NER0</accession>
<reference evidence="2 3" key="1">
    <citation type="submission" date="2023-07" db="EMBL/GenBank/DDBJ databases">
        <title>Sorghum-associated microbial communities from plants grown in Nebraska, USA.</title>
        <authorList>
            <person name="Schachtman D."/>
        </authorList>
    </citation>
    <scope>NUCLEOTIDE SEQUENCE [LARGE SCALE GENOMIC DNA]</scope>
    <source>
        <strain evidence="2 3">DS1781</strain>
    </source>
</reference>
<feature type="compositionally biased region" description="Polar residues" evidence="1">
    <location>
        <begin position="1"/>
        <end position="18"/>
    </location>
</feature>
<comment type="caution">
    <text evidence="2">The sequence shown here is derived from an EMBL/GenBank/DDBJ whole genome shotgun (WGS) entry which is preliminary data.</text>
</comment>
<dbReference type="EMBL" id="JAVDRF010000005">
    <property type="protein sequence ID" value="MDR6536945.1"/>
    <property type="molecule type" value="Genomic_DNA"/>
</dbReference>
<evidence type="ECO:0000256" key="1">
    <source>
        <dbReference type="SAM" id="MobiDB-lite"/>
    </source>
</evidence>
<dbReference type="Proteomes" id="UP001184230">
    <property type="component" value="Unassembled WGS sequence"/>
</dbReference>
<proteinExistence type="predicted"/>
<feature type="compositionally biased region" description="Basic and acidic residues" evidence="1">
    <location>
        <begin position="45"/>
        <end position="66"/>
    </location>
</feature>
<evidence type="ECO:0000313" key="3">
    <source>
        <dbReference type="Proteomes" id="UP001184230"/>
    </source>
</evidence>
<sequence length="356" mass="38976">MAEISRVTQHANPVSQFTPRPDDSPAEQGRIMGASAKRATPPARVAEKAVEGNAQGRRDPSRLLEHRSGIAMPPIQPMPRAEVLQRARTIGARPQRVTQQAASILRRRRGGAGAHIAELYLALSVLEGVEDGQRMPLLDEEFADAERFAELVWETEDPDELVDLLKSALPLGELGNPKELLAKIRGLGRDSSALMDLLAGLQGIPGRLEDREALCAVIKDEVHELASGSDLSGTREVSFFRLAHLAEDQSNPLEFLSTCVDVSTKEPTTWIELLRSILRGNPSGATTSETLKRTVHNLIRAMGVEMQAAIREAFNKERLKAVNAQLQLIYTLHSLVDDLHRLIGEVGRSIELQAAS</sequence>
<gene>
    <name evidence="2" type="ORF">J2739_002718</name>
</gene>
<evidence type="ECO:0000313" key="2">
    <source>
        <dbReference type="EMBL" id="MDR6536945.1"/>
    </source>
</evidence>
<name>A0ABU1NER0_9BURK</name>
<protein>
    <submittedName>
        <fullName evidence="2">Uncharacterized protein</fullName>
    </submittedName>
</protein>
<keyword evidence="3" id="KW-1185">Reference proteome</keyword>
<feature type="region of interest" description="Disordered" evidence="1">
    <location>
        <begin position="1"/>
        <end position="66"/>
    </location>
</feature>
<organism evidence="2 3">
    <name type="scientific">Variovorax soli</name>
    <dbReference type="NCBI Taxonomy" id="376815"/>
    <lineage>
        <taxon>Bacteria</taxon>
        <taxon>Pseudomonadati</taxon>
        <taxon>Pseudomonadota</taxon>
        <taxon>Betaproteobacteria</taxon>
        <taxon>Burkholderiales</taxon>
        <taxon>Comamonadaceae</taxon>
        <taxon>Variovorax</taxon>
    </lineage>
</organism>